<keyword evidence="4" id="KW-0732">Signal</keyword>
<evidence type="ECO:0000313" key="9">
    <source>
        <dbReference type="Proteomes" id="UP001646157"/>
    </source>
</evidence>
<comment type="caution">
    <text evidence="8">The sequence shown here is derived from an EMBL/GenBank/DDBJ whole genome shotgun (WGS) entry which is preliminary data.</text>
</comment>
<dbReference type="InterPro" id="IPR017853">
    <property type="entry name" value="GH"/>
</dbReference>
<name>A0ABS2NCF7_9BACI</name>
<evidence type="ECO:0000256" key="6">
    <source>
        <dbReference type="ARBA" id="ARBA00023295"/>
    </source>
</evidence>
<evidence type="ECO:0000313" key="8">
    <source>
        <dbReference type="EMBL" id="MBM7585547.1"/>
    </source>
</evidence>
<reference evidence="8 9" key="1">
    <citation type="submission" date="2021-01" db="EMBL/GenBank/DDBJ databases">
        <title>Genomic Encyclopedia of Type Strains, Phase IV (KMG-IV): sequencing the most valuable type-strain genomes for metagenomic binning, comparative biology and taxonomic classification.</title>
        <authorList>
            <person name="Goeker M."/>
        </authorList>
    </citation>
    <scope>NUCLEOTIDE SEQUENCE [LARGE SCALE GENOMIC DNA]</scope>
    <source>
        <strain evidence="8 9">DSM 24834</strain>
    </source>
</reference>
<gene>
    <name evidence="8" type="ORF">JOC86_002089</name>
</gene>
<protein>
    <recommendedName>
        <fullName evidence="3">alpha-L-fucosidase</fullName>
        <ecNumber evidence="3">3.2.1.51</ecNumber>
    </recommendedName>
</protein>
<dbReference type="PRINTS" id="PR00741">
    <property type="entry name" value="GLHYDRLASE29"/>
</dbReference>
<keyword evidence="9" id="KW-1185">Reference proteome</keyword>
<dbReference type="EC" id="3.2.1.51" evidence="3"/>
<evidence type="ECO:0000256" key="2">
    <source>
        <dbReference type="ARBA" id="ARBA00007951"/>
    </source>
</evidence>
<dbReference type="RefSeq" id="WP_205171730.1">
    <property type="nucleotide sequence ID" value="NZ_JAFBDZ010000002.1"/>
</dbReference>
<evidence type="ECO:0000256" key="4">
    <source>
        <dbReference type="ARBA" id="ARBA00022729"/>
    </source>
</evidence>
<evidence type="ECO:0000256" key="5">
    <source>
        <dbReference type="ARBA" id="ARBA00022801"/>
    </source>
</evidence>
<dbReference type="Proteomes" id="UP001646157">
    <property type="component" value="Unassembled WGS sequence"/>
</dbReference>
<dbReference type="Gene3D" id="3.20.20.80">
    <property type="entry name" value="Glycosidases"/>
    <property type="match status" value="1"/>
</dbReference>
<accession>A0ABS2NCF7</accession>
<dbReference type="InterPro" id="IPR016286">
    <property type="entry name" value="FUC_metazoa-typ"/>
</dbReference>
<dbReference type="GO" id="GO:0004560">
    <property type="term" value="F:alpha-L-fucosidase activity"/>
    <property type="evidence" value="ECO:0007669"/>
    <property type="project" value="UniProtKB-EC"/>
</dbReference>
<keyword evidence="5 8" id="KW-0378">Hydrolase</keyword>
<comment type="function">
    <text evidence="1">Alpha-L-fucosidase is responsible for hydrolyzing the alpha-1,6-linked fucose joined to the reducing-end N-acetylglucosamine of the carbohydrate moieties of glycoproteins.</text>
</comment>
<dbReference type="InterPro" id="IPR000933">
    <property type="entry name" value="Glyco_hydro_29"/>
</dbReference>
<dbReference type="PANTHER" id="PTHR10030">
    <property type="entry name" value="ALPHA-L-FUCOSIDASE"/>
    <property type="match status" value="1"/>
</dbReference>
<sequence>MQEQIVENKKSIDWFTESRFGMFIHWGLYAAIGKSEWTMYGQKIPVKEYEKIAATFNPKRFNAKEWVSVAKEAGMKYIVITAKHHDGFAMFKSETEPFNIVDSTPFERDPLKELAEECAIQGLKLCFYYSHVIDWHHPHSIHEHCNNTWDYQLEEKSFYNYWNRLVKPQITELLTQYGPIGIIWFDTAGGLSKKDSEEIVQLVKKYQPDCLINSRVSHWPNFGDYQSKGDNEIPMYGEGTKAWETPMTLNKSWGYNEQDDNYKTTESIIRKMVTIFSKGGNLLLNVGPTSLGEIPIPSVEKLKEIGAWMNENGEAVYGTKESPFPYEFDWGAITVKGKKVYLHIQNNKWSTGSIRINGFKSKVKKVYLLSEPHLNVPFEQNSVEFVGLYNLHLNLQNEPPSEFISVVVVELEGELQIDSTFIEQSGMIKLDLGHSIIEKEHDHNVAKWKVKIAEKGKYEIRLITYKKAGTNWADEFNQDMILRFGNKTKNVLPKEDKIVTDSDNCQYPYSEVQSHLGTFDIETIGLFSLELGSNRIKEKAKGPEIWQAEAVKIRTIQIIKTN</sequence>
<dbReference type="InterPro" id="IPR057739">
    <property type="entry name" value="Glyco_hydro_29_N"/>
</dbReference>
<keyword evidence="6 8" id="KW-0326">Glycosidase</keyword>
<dbReference type="PANTHER" id="PTHR10030:SF37">
    <property type="entry name" value="ALPHA-L-FUCOSIDASE-RELATED"/>
    <property type="match status" value="1"/>
</dbReference>
<organism evidence="8 9">
    <name type="scientific">Rossellomorea pakistanensis</name>
    <dbReference type="NCBI Taxonomy" id="992288"/>
    <lineage>
        <taxon>Bacteria</taxon>
        <taxon>Bacillati</taxon>
        <taxon>Bacillota</taxon>
        <taxon>Bacilli</taxon>
        <taxon>Bacillales</taxon>
        <taxon>Bacillaceae</taxon>
        <taxon>Rossellomorea</taxon>
    </lineage>
</organism>
<comment type="similarity">
    <text evidence="2">Belongs to the glycosyl hydrolase 29 family.</text>
</comment>
<dbReference type="SMART" id="SM00812">
    <property type="entry name" value="Alpha_L_fucos"/>
    <property type="match status" value="1"/>
</dbReference>
<proteinExistence type="inferred from homology"/>
<dbReference type="EMBL" id="JAFBDZ010000002">
    <property type="protein sequence ID" value="MBM7585547.1"/>
    <property type="molecule type" value="Genomic_DNA"/>
</dbReference>
<dbReference type="Pfam" id="PF01120">
    <property type="entry name" value="Alpha_L_fucos"/>
    <property type="match status" value="1"/>
</dbReference>
<dbReference type="SUPFAM" id="SSF51445">
    <property type="entry name" value="(Trans)glycosidases"/>
    <property type="match status" value="1"/>
</dbReference>
<evidence type="ECO:0000256" key="3">
    <source>
        <dbReference type="ARBA" id="ARBA00012662"/>
    </source>
</evidence>
<evidence type="ECO:0000256" key="1">
    <source>
        <dbReference type="ARBA" id="ARBA00004071"/>
    </source>
</evidence>
<evidence type="ECO:0000259" key="7">
    <source>
        <dbReference type="Pfam" id="PF01120"/>
    </source>
</evidence>
<feature type="domain" description="Glycoside hydrolase family 29 N-terminal" evidence="7">
    <location>
        <begin position="7"/>
        <end position="314"/>
    </location>
</feature>